<keyword evidence="3" id="KW-1185">Reference proteome</keyword>
<name>Q65S37_MANSM</name>
<evidence type="ECO:0000313" key="2">
    <source>
        <dbReference type="EMBL" id="AAU38223.1"/>
    </source>
</evidence>
<feature type="transmembrane region" description="Helical" evidence="1">
    <location>
        <begin position="74"/>
        <end position="91"/>
    </location>
</feature>
<dbReference type="EMBL" id="AE016827">
    <property type="protein sequence ID" value="AAU38223.1"/>
    <property type="molecule type" value="Genomic_DNA"/>
</dbReference>
<feature type="transmembrane region" description="Helical" evidence="1">
    <location>
        <begin position="186"/>
        <end position="212"/>
    </location>
</feature>
<gene>
    <name evidence="2" type="ordered locus">MS1616</name>
</gene>
<feature type="transmembrane region" description="Helical" evidence="1">
    <location>
        <begin position="12"/>
        <end position="36"/>
    </location>
</feature>
<reference evidence="2 3" key="1">
    <citation type="journal article" date="2004" name="Nat. Biotechnol.">
        <title>The genome sequence of the capnophilic rumen bacterium Mannheimia succiniciproducens.</title>
        <authorList>
            <person name="Hong S.H."/>
            <person name="Kim J.S."/>
            <person name="Lee S.Y."/>
            <person name="In Y.H."/>
            <person name="Choi S.S."/>
            <person name="Rih J.-K."/>
            <person name="Kim C.H."/>
            <person name="Jeong H."/>
            <person name="Hur C.G."/>
            <person name="Kim J.J."/>
        </authorList>
    </citation>
    <scope>NUCLEOTIDE SEQUENCE [LARGE SCALE GENOMIC DNA]</scope>
    <source>
        <strain evidence="3">KCTC 0769BP / MBEL55E</strain>
    </source>
</reference>
<dbReference type="STRING" id="221988.MS1616"/>
<proteinExistence type="predicted"/>
<feature type="transmembrane region" description="Helical" evidence="1">
    <location>
        <begin position="161"/>
        <end position="179"/>
    </location>
</feature>
<dbReference type="HOGENOM" id="CLU_1033033_0_0_6"/>
<keyword evidence="1" id="KW-0472">Membrane</keyword>
<feature type="transmembrane region" description="Helical" evidence="1">
    <location>
        <begin position="128"/>
        <end position="149"/>
    </location>
</feature>
<feature type="transmembrane region" description="Helical" evidence="1">
    <location>
        <begin position="42"/>
        <end position="62"/>
    </location>
</feature>
<accession>Q65S37</accession>
<feature type="transmembrane region" description="Helical" evidence="1">
    <location>
        <begin position="224"/>
        <end position="245"/>
    </location>
</feature>
<evidence type="ECO:0000256" key="1">
    <source>
        <dbReference type="SAM" id="Phobius"/>
    </source>
</evidence>
<feature type="transmembrane region" description="Helical" evidence="1">
    <location>
        <begin position="97"/>
        <end position="116"/>
    </location>
</feature>
<dbReference type="KEGG" id="msu:MS1616"/>
<keyword evidence="1" id="KW-0812">Transmembrane</keyword>
<keyword evidence="1" id="KW-1133">Transmembrane helix</keyword>
<dbReference type="Proteomes" id="UP000000607">
    <property type="component" value="Chromosome"/>
</dbReference>
<dbReference type="eggNOG" id="ENOG5031JXD">
    <property type="taxonomic scope" value="Bacteria"/>
</dbReference>
<sequence>MNKFMSEEQNSKFLTALFSIMPVVLLLGIDIYTMFLQTEAKAISHFNLGVLAAQFICSLVFLKGRICNGQRGRLTQAVMYFAVYWLVWLLLSLFSSYHFILTDMLSVAGLLMLFSMWRQPLEPGSRRLMLNMGALAGLLGVICFFVQLAEIPVLHWVQYNFFGQALAGVILANLLLVISRNRLQSFMALLPLVMSVLLVLNSIFTLAVLAYGQLGSAVVFANNFAFVLYFLLHLVMIAILAFHIFRKAKLSYNTLMLLLVISLSLPLWASFAYLE</sequence>
<feature type="transmembrane region" description="Helical" evidence="1">
    <location>
        <begin position="252"/>
        <end position="274"/>
    </location>
</feature>
<protein>
    <submittedName>
        <fullName evidence="2">Uncharacterized protein</fullName>
    </submittedName>
</protein>
<dbReference type="AlphaFoldDB" id="Q65S37"/>
<organism evidence="2 3">
    <name type="scientific">Mannheimia succiniciproducens (strain KCTC 0769BP / MBEL55E)</name>
    <dbReference type="NCBI Taxonomy" id="221988"/>
    <lineage>
        <taxon>Bacteria</taxon>
        <taxon>Pseudomonadati</taxon>
        <taxon>Pseudomonadota</taxon>
        <taxon>Gammaproteobacteria</taxon>
        <taxon>Pasteurellales</taxon>
        <taxon>Pasteurellaceae</taxon>
        <taxon>Basfia</taxon>
    </lineage>
</organism>
<evidence type="ECO:0000313" key="3">
    <source>
        <dbReference type="Proteomes" id="UP000000607"/>
    </source>
</evidence>